<name>A0A9Q3ZHS0_9GAMM</name>
<evidence type="ECO:0000313" key="2">
    <source>
        <dbReference type="EMBL" id="MCE7509477.1"/>
    </source>
</evidence>
<dbReference type="PROSITE" id="PS51257">
    <property type="entry name" value="PROKAR_LIPOPROTEIN"/>
    <property type="match status" value="1"/>
</dbReference>
<dbReference type="EMBL" id="JAJVKT010000014">
    <property type="protein sequence ID" value="MCE7509477.1"/>
    <property type="molecule type" value="Genomic_DNA"/>
</dbReference>
<dbReference type="RefSeq" id="WP_233925893.1">
    <property type="nucleotide sequence ID" value="NZ_CBDDTQ010000003.1"/>
</dbReference>
<reference evidence="2" key="1">
    <citation type="submission" date="2022-01" db="EMBL/GenBank/DDBJ databases">
        <authorList>
            <person name="Karlyshev A.V."/>
            <person name="Jaspars M."/>
        </authorList>
    </citation>
    <scope>NUCLEOTIDE SEQUENCE</scope>
    <source>
        <strain evidence="2">AGSA3-2</strain>
    </source>
</reference>
<evidence type="ECO:0008006" key="4">
    <source>
        <dbReference type="Google" id="ProtNLM"/>
    </source>
</evidence>
<dbReference type="InterPro" id="IPR046516">
    <property type="entry name" value="DUF6694"/>
</dbReference>
<feature type="region of interest" description="Disordered" evidence="1">
    <location>
        <begin position="19"/>
        <end position="79"/>
    </location>
</feature>
<dbReference type="Pfam" id="PF20404">
    <property type="entry name" value="DUF6694"/>
    <property type="match status" value="1"/>
</dbReference>
<evidence type="ECO:0000313" key="3">
    <source>
        <dbReference type="Proteomes" id="UP001107961"/>
    </source>
</evidence>
<evidence type="ECO:0000256" key="1">
    <source>
        <dbReference type="SAM" id="MobiDB-lite"/>
    </source>
</evidence>
<accession>A0A9Q3ZHS0</accession>
<dbReference type="Proteomes" id="UP001107961">
    <property type="component" value="Unassembled WGS sequence"/>
</dbReference>
<proteinExistence type="predicted"/>
<comment type="caution">
    <text evidence="2">The sequence shown here is derived from an EMBL/GenBank/DDBJ whole genome shotgun (WGS) entry which is preliminary data.</text>
</comment>
<protein>
    <recommendedName>
        <fullName evidence="4">Lipoprotein</fullName>
    </recommendedName>
</protein>
<sequence length="120" mass="12711">MSIWKLPAALIMVAMVTGCGPSDNPSADAASDQATTTNDAAPHNQAGSSDRDAPVLDTGTEASLQESLDRVRSSLPEGQRIEFDQSVKLIMDVEPQRLHGMTAEQVLAAGRQLHQRTNGG</sequence>
<organism evidence="2 3">
    <name type="scientific">Alloalcanivorax xenomutans</name>
    <dbReference type="NCBI Taxonomy" id="1094342"/>
    <lineage>
        <taxon>Bacteria</taxon>
        <taxon>Pseudomonadati</taxon>
        <taxon>Pseudomonadota</taxon>
        <taxon>Gammaproteobacteria</taxon>
        <taxon>Oceanospirillales</taxon>
        <taxon>Alcanivoracaceae</taxon>
        <taxon>Alloalcanivorax</taxon>
    </lineage>
</organism>
<dbReference type="AlphaFoldDB" id="A0A9Q3ZHS0"/>
<feature type="compositionally biased region" description="Low complexity" evidence="1">
    <location>
        <begin position="27"/>
        <end position="41"/>
    </location>
</feature>
<keyword evidence="3" id="KW-1185">Reference proteome</keyword>
<gene>
    <name evidence="2" type="ORF">LZG35_12575</name>
</gene>